<feature type="domain" description="D-isomer specific 2-hydroxyacid dehydrogenase NAD-binding" evidence="7">
    <location>
        <begin position="116"/>
        <end position="289"/>
    </location>
</feature>
<evidence type="ECO:0000313" key="9">
    <source>
        <dbReference type="Proteomes" id="UP000831786"/>
    </source>
</evidence>
<gene>
    <name evidence="8" type="ORF">MUN78_03495</name>
</gene>
<evidence type="ECO:0000313" key="8">
    <source>
        <dbReference type="EMBL" id="UOQ57916.1"/>
    </source>
</evidence>
<dbReference type="Pfam" id="PF00389">
    <property type="entry name" value="2-Hacid_dh"/>
    <property type="match status" value="1"/>
</dbReference>
<dbReference type="RefSeq" id="WP_244728842.1">
    <property type="nucleotide sequence ID" value="NZ_CP095045.1"/>
</dbReference>
<evidence type="ECO:0000259" key="6">
    <source>
        <dbReference type="Pfam" id="PF00389"/>
    </source>
</evidence>
<keyword evidence="2" id="KW-0028">Amino-acid biosynthesis</keyword>
<evidence type="ECO:0000256" key="4">
    <source>
        <dbReference type="ARBA" id="ARBA00023027"/>
    </source>
</evidence>
<dbReference type="SUPFAM" id="SSF52283">
    <property type="entry name" value="Formate/glycerate dehydrogenase catalytic domain-like"/>
    <property type="match status" value="1"/>
</dbReference>
<dbReference type="PANTHER" id="PTHR42789:SF1">
    <property type="entry name" value="D-ISOMER SPECIFIC 2-HYDROXYACID DEHYDROGENASE FAMILY PROTEIN (AFU_ORTHOLOGUE AFUA_6G10090)"/>
    <property type="match status" value="1"/>
</dbReference>
<feature type="domain" description="D-isomer specific 2-hydroxyacid dehydrogenase catalytic" evidence="6">
    <location>
        <begin position="17"/>
        <end position="318"/>
    </location>
</feature>
<evidence type="ECO:0000259" key="7">
    <source>
        <dbReference type="Pfam" id="PF02826"/>
    </source>
</evidence>
<dbReference type="PROSITE" id="PS00065">
    <property type="entry name" value="D_2_HYDROXYACID_DH_1"/>
    <property type="match status" value="1"/>
</dbReference>
<keyword evidence="3 5" id="KW-0560">Oxidoreductase</keyword>
<protein>
    <submittedName>
        <fullName evidence="8">2-hydroxyacid dehydrogenase</fullName>
    </submittedName>
</protein>
<evidence type="ECO:0000256" key="3">
    <source>
        <dbReference type="ARBA" id="ARBA00023002"/>
    </source>
</evidence>
<dbReference type="InterPro" id="IPR036291">
    <property type="entry name" value="NAD(P)-bd_dom_sf"/>
</dbReference>
<evidence type="ECO:0000256" key="1">
    <source>
        <dbReference type="ARBA" id="ARBA00005854"/>
    </source>
</evidence>
<reference evidence="8 9" key="1">
    <citation type="submission" date="2022-04" db="EMBL/GenBank/DDBJ databases">
        <title>Leucobacter sp. isolated from rhizosphere of garlic.</title>
        <authorList>
            <person name="Won M."/>
            <person name="Lee C.-M."/>
            <person name="Woen H.-Y."/>
            <person name="Kwon S.-W."/>
        </authorList>
    </citation>
    <scope>NUCLEOTIDE SEQUENCE [LARGE SCALE GENOMIC DNA]</scope>
    <source>
        <strain evidence="8 9">H21R-40</strain>
    </source>
</reference>
<evidence type="ECO:0000256" key="5">
    <source>
        <dbReference type="RuleBase" id="RU003719"/>
    </source>
</evidence>
<dbReference type="InterPro" id="IPR029752">
    <property type="entry name" value="D-isomer_DH_CS1"/>
</dbReference>
<dbReference type="Gene3D" id="3.40.50.720">
    <property type="entry name" value="NAD(P)-binding Rossmann-like Domain"/>
    <property type="match status" value="2"/>
</dbReference>
<dbReference type="PANTHER" id="PTHR42789">
    <property type="entry name" value="D-ISOMER SPECIFIC 2-HYDROXYACID DEHYDROGENASE FAMILY PROTEIN (AFU_ORTHOLOGUE AFUA_6G10090)"/>
    <property type="match status" value="1"/>
</dbReference>
<sequence length="321" mass="34777">MKLVCIDGEAQYASIVRRDVIDPLAARGHQLDWFEERFADVDATIARAQGYDGVYIIGDQGPLPEAFLRSVPGLKLVSFVGTGAHRFVNVAEAESLGITVTNVPDFASRSVAEHAIALLFAVARRVPEADAIVRAGDWEKRQGLKLAGRTLGVVGTGAIGREVIRMGHALGMDVRYWNRTERPEIEAGLPGRRVPLAELFETSDAVSLHLTHTAETEGIISAELLERLPERAIVINTARAELLDTAALCALLERGRLFGAGLDVFASEPPELSEFPLEQRNLILTPHVGFHTDEADDVFKIAGENILAFADGAPRNVVTSS</sequence>
<keyword evidence="4" id="KW-0520">NAD</keyword>
<dbReference type="SUPFAM" id="SSF51735">
    <property type="entry name" value="NAD(P)-binding Rossmann-fold domains"/>
    <property type="match status" value="1"/>
</dbReference>
<dbReference type="EMBL" id="CP095045">
    <property type="protein sequence ID" value="UOQ57916.1"/>
    <property type="molecule type" value="Genomic_DNA"/>
</dbReference>
<dbReference type="Proteomes" id="UP000831786">
    <property type="component" value="Chromosome"/>
</dbReference>
<proteinExistence type="inferred from homology"/>
<comment type="similarity">
    <text evidence="1 5">Belongs to the D-isomer specific 2-hydroxyacid dehydrogenase family.</text>
</comment>
<dbReference type="Pfam" id="PF02826">
    <property type="entry name" value="2-Hacid_dh_C"/>
    <property type="match status" value="1"/>
</dbReference>
<organism evidence="8 9">
    <name type="scientific">Leucobacter allii</name>
    <dbReference type="NCBI Taxonomy" id="2932247"/>
    <lineage>
        <taxon>Bacteria</taxon>
        <taxon>Bacillati</taxon>
        <taxon>Actinomycetota</taxon>
        <taxon>Actinomycetes</taxon>
        <taxon>Micrococcales</taxon>
        <taxon>Microbacteriaceae</taxon>
        <taxon>Leucobacter</taxon>
    </lineage>
</organism>
<keyword evidence="9" id="KW-1185">Reference proteome</keyword>
<dbReference type="InterPro" id="IPR006140">
    <property type="entry name" value="D-isomer_DH_NAD-bd"/>
</dbReference>
<dbReference type="InterPro" id="IPR050857">
    <property type="entry name" value="D-2-hydroxyacid_DH"/>
</dbReference>
<name>A0ABY4FNS1_9MICO</name>
<dbReference type="InterPro" id="IPR006139">
    <property type="entry name" value="D-isomer_2_OHA_DH_cat_dom"/>
</dbReference>
<accession>A0ABY4FNS1</accession>
<evidence type="ECO:0000256" key="2">
    <source>
        <dbReference type="ARBA" id="ARBA00022605"/>
    </source>
</evidence>